<dbReference type="PANTHER" id="PTHR33451">
    <property type="entry name" value="MALATE-2H(+)/NA(+)-LACTATE ANTIPORTER"/>
    <property type="match status" value="1"/>
</dbReference>
<dbReference type="EMBL" id="JAHQCW010000008">
    <property type="protein sequence ID" value="MBU9736248.1"/>
    <property type="molecule type" value="Genomic_DNA"/>
</dbReference>
<evidence type="ECO:0000256" key="4">
    <source>
        <dbReference type="ARBA" id="ARBA00022475"/>
    </source>
</evidence>
<keyword evidence="3" id="KW-0050">Antiport</keyword>
<proteinExistence type="inferred from homology"/>
<comment type="subcellular location">
    <subcellularLocation>
        <location evidence="1">Cell membrane</location>
        <topology evidence="1">Multi-pass membrane protein</topology>
    </subcellularLocation>
</comment>
<dbReference type="RefSeq" id="WP_238721156.1">
    <property type="nucleotide sequence ID" value="NZ_JAHQCW010000008.1"/>
</dbReference>
<keyword evidence="4" id="KW-1003">Cell membrane</keyword>
<keyword evidence="5 9" id="KW-0812">Transmembrane</keyword>
<feature type="transmembrane region" description="Helical" evidence="9">
    <location>
        <begin position="257"/>
        <end position="278"/>
    </location>
</feature>
<feature type="domain" description="Na+/H+ antiporter NhaC-like C-terminal" evidence="10">
    <location>
        <begin position="19"/>
        <end position="218"/>
    </location>
</feature>
<feature type="transmembrane region" description="Helical" evidence="9">
    <location>
        <begin position="100"/>
        <end position="123"/>
    </location>
</feature>
<evidence type="ECO:0000256" key="1">
    <source>
        <dbReference type="ARBA" id="ARBA00004651"/>
    </source>
</evidence>
<feature type="transmembrane region" description="Helical" evidence="9">
    <location>
        <begin position="354"/>
        <end position="379"/>
    </location>
</feature>
<keyword evidence="2" id="KW-0813">Transport</keyword>
<feature type="transmembrane region" description="Helical" evidence="9">
    <location>
        <begin position="443"/>
        <end position="463"/>
    </location>
</feature>
<dbReference type="PANTHER" id="PTHR33451:SF5">
    <property type="entry name" value="NA+_H+ ANTIPORTER"/>
    <property type="match status" value="1"/>
</dbReference>
<gene>
    <name evidence="11" type="ORF">KTH89_06835</name>
</gene>
<evidence type="ECO:0000256" key="9">
    <source>
        <dbReference type="SAM" id="Phobius"/>
    </source>
</evidence>
<sequence length="483" mass="49621">MNNEREKLEFYGGEWVSFLPFVIFIVCIVITTFYFGSISDGALWLPAFLGLLLSFFLAKDKKRYADAMIDGMASKEAIVPVVCWLFAGVFSRILRESGLAAGVAGLAAGIGVNGILFAVIAFISSAIFATASGTGFGTIAAGMGVLYPAGLALGAHPGILAGAIISGAAFGDNLAPISDTTICSAASQGVDVPGVVRSRLKYALAAAALTIAAITVAGVVLNQSGAPAGSYAYDPKTLFMFLPVILTIIIAARTGNIIIATSIGIVAAGAVAVAAGLIDIVQIDVAQASIPALFSVSGEGLDRTVGGVLYTGLSSMIQVCVLALLLFGATSIMRAGHGDRKLLGVISRIARGPAAAEVVISLMVIGLSAIMGLNAPAILAVGASFAKPISQKFGISPYRTANLLDAQSNTLVYCMPWTPAIIYTLGFAADRQAPLTAGQITPFVFYSFAMLAVMAVSIIFGVGRKDGMQALTQKEQEKGGVIS</sequence>
<dbReference type="InterPro" id="IPR052180">
    <property type="entry name" value="NhaC_Na-H+_Antiporter"/>
</dbReference>
<dbReference type="Proteomes" id="UP000712157">
    <property type="component" value="Unassembled WGS sequence"/>
</dbReference>
<evidence type="ECO:0000313" key="11">
    <source>
        <dbReference type="EMBL" id="MBU9736248.1"/>
    </source>
</evidence>
<feature type="transmembrane region" description="Helical" evidence="9">
    <location>
        <begin position="41"/>
        <end position="57"/>
    </location>
</feature>
<evidence type="ECO:0000256" key="8">
    <source>
        <dbReference type="ARBA" id="ARBA00038435"/>
    </source>
</evidence>
<comment type="caution">
    <text evidence="11">The sequence shown here is derived from an EMBL/GenBank/DDBJ whole genome shotgun (WGS) entry which is preliminary data.</text>
</comment>
<reference evidence="11" key="1">
    <citation type="submission" date="2021-06" db="EMBL/GenBank/DDBJ databases">
        <title>Description of novel taxa of the family Lachnospiraceae.</title>
        <authorList>
            <person name="Chaplin A.V."/>
            <person name="Sokolova S.R."/>
            <person name="Pikina A.P."/>
            <person name="Korzhanova M."/>
            <person name="Belova V."/>
            <person name="Korostin D."/>
            <person name="Efimov B.A."/>
        </authorList>
    </citation>
    <scope>NUCLEOTIDE SEQUENCE</scope>
    <source>
        <strain evidence="11">ASD5720</strain>
    </source>
</reference>
<keyword evidence="7 9" id="KW-0472">Membrane</keyword>
<feature type="transmembrane region" description="Helical" evidence="9">
    <location>
        <begin position="77"/>
        <end position="94"/>
    </location>
</feature>
<keyword evidence="6 9" id="KW-1133">Transmembrane helix</keyword>
<protein>
    <submittedName>
        <fullName evidence="11">Sodium:proton antiporter</fullName>
    </submittedName>
</protein>
<dbReference type="GO" id="GO:0005886">
    <property type="term" value="C:plasma membrane"/>
    <property type="evidence" value="ECO:0007669"/>
    <property type="project" value="UniProtKB-SubCell"/>
</dbReference>
<evidence type="ECO:0000256" key="2">
    <source>
        <dbReference type="ARBA" id="ARBA00022448"/>
    </source>
</evidence>
<organism evidence="11 12">
    <name type="scientific">Diplocloster agilis</name>
    <dbReference type="NCBI Taxonomy" id="2850323"/>
    <lineage>
        <taxon>Bacteria</taxon>
        <taxon>Bacillati</taxon>
        <taxon>Bacillota</taxon>
        <taxon>Clostridia</taxon>
        <taxon>Lachnospirales</taxon>
        <taxon>Lachnospiraceae</taxon>
        <taxon>Diplocloster</taxon>
    </lineage>
</organism>
<evidence type="ECO:0000313" key="12">
    <source>
        <dbReference type="Proteomes" id="UP000712157"/>
    </source>
</evidence>
<feature type="transmembrane region" description="Helical" evidence="9">
    <location>
        <begin position="12"/>
        <end position="35"/>
    </location>
</feature>
<evidence type="ECO:0000256" key="7">
    <source>
        <dbReference type="ARBA" id="ARBA00023136"/>
    </source>
</evidence>
<accession>A0A949NGB4</accession>
<evidence type="ECO:0000256" key="3">
    <source>
        <dbReference type="ARBA" id="ARBA00022449"/>
    </source>
</evidence>
<dbReference type="GO" id="GO:0015297">
    <property type="term" value="F:antiporter activity"/>
    <property type="evidence" value="ECO:0007669"/>
    <property type="project" value="UniProtKB-KW"/>
</dbReference>
<dbReference type="Pfam" id="PF03553">
    <property type="entry name" value="Na_H_antiporter"/>
    <property type="match status" value="1"/>
</dbReference>
<feature type="transmembrane region" description="Helical" evidence="9">
    <location>
        <begin position="202"/>
        <end position="221"/>
    </location>
</feature>
<evidence type="ECO:0000259" key="10">
    <source>
        <dbReference type="Pfam" id="PF03553"/>
    </source>
</evidence>
<feature type="transmembrane region" description="Helical" evidence="9">
    <location>
        <begin position="308"/>
        <end position="333"/>
    </location>
</feature>
<comment type="similarity">
    <text evidence="8">Belongs to the NhaC Na(+)/H(+) (TC 2.A.35) antiporter family.</text>
</comment>
<evidence type="ECO:0000256" key="6">
    <source>
        <dbReference type="ARBA" id="ARBA00022989"/>
    </source>
</evidence>
<dbReference type="InterPro" id="IPR018461">
    <property type="entry name" value="Na/H_Antiport_NhaC-like_C"/>
</dbReference>
<feature type="transmembrane region" description="Helical" evidence="9">
    <location>
        <begin position="233"/>
        <end position="252"/>
    </location>
</feature>
<name>A0A949NGB4_9FIRM</name>
<keyword evidence="12" id="KW-1185">Reference proteome</keyword>
<evidence type="ECO:0000256" key="5">
    <source>
        <dbReference type="ARBA" id="ARBA00022692"/>
    </source>
</evidence>
<dbReference type="AlphaFoldDB" id="A0A949NGB4"/>